<dbReference type="Pfam" id="PF01841">
    <property type="entry name" value="Transglut_core"/>
    <property type="match status" value="1"/>
</dbReference>
<dbReference type="GO" id="GO:0008233">
    <property type="term" value="F:peptidase activity"/>
    <property type="evidence" value="ECO:0007669"/>
    <property type="project" value="UniProtKB-KW"/>
</dbReference>
<evidence type="ECO:0000259" key="3">
    <source>
        <dbReference type="Pfam" id="PF12969"/>
    </source>
</evidence>
<dbReference type="Gene3D" id="2.60.40.3140">
    <property type="match status" value="1"/>
</dbReference>
<keyword evidence="1" id="KW-0472">Membrane</keyword>
<reference evidence="4 5" key="1">
    <citation type="submission" date="2019-03" db="EMBL/GenBank/DDBJ databases">
        <title>Genomic Encyclopedia of Type Strains, Phase IV (KMG-IV): sequencing the most valuable type-strain genomes for metagenomic binning, comparative biology and taxonomic classification.</title>
        <authorList>
            <person name="Goeker M."/>
        </authorList>
    </citation>
    <scope>NUCLEOTIDE SEQUENCE [LARGE SCALE GENOMIC DNA]</scope>
    <source>
        <strain evidence="4 5">DSM 21100</strain>
    </source>
</reference>
<name>A0A4V2UTV8_9SPHI</name>
<evidence type="ECO:0000256" key="1">
    <source>
        <dbReference type="SAM" id="Phobius"/>
    </source>
</evidence>
<keyword evidence="1" id="KW-1133">Transmembrane helix</keyword>
<dbReference type="Proteomes" id="UP000295807">
    <property type="component" value="Unassembled WGS sequence"/>
</dbReference>
<feature type="transmembrane region" description="Helical" evidence="1">
    <location>
        <begin position="809"/>
        <end position="828"/>
    </location>
</feature>
<dbReference type="SUPFAM" id="SSF54001">
    <property type="entry name" value="Cysteine proteinases"/>
    <property type="match status" value="1"/>
</dbReference>
<evidence type="ECO:0000313" key="5">
    <source>
        <dbReference type="Proteomes" id="UP000295807"/>
    </source>
</evidence>
<keyword evidence="1" id="KW-0812">Transmembrane</keyword>
<dbReference type="Pfam" id="PF12969">
    <property type="entry name" value="DUF3857"/>
    <property type="match status" value="1"/>
</dbReference>
<dbReference type="InterPro" id="IPR038765">
    <property type="entry name" value="Papain-like_cys_pep_sf"/>
</dbReference>
<dbReference type="InterPro" id="IPR019690">
    <property type="entry name" value="DUF2569"/>
</dbReference>
<protein>
    <submittedName>
        <fullName evidence="4">Transglutaminase-like putative cysteine protease</fullName>
    </submittedName>
</protein>
<dbReference type="InterPro" id="IPR024618">
    <property type="entry name" value="DUF3857"/>
</dbReference>
<dbReference type="RefSeq" id="WP_165922834.1">
    <property type="nucleotide sequence ID" value="NZ_SMAD01000004.1"/>
</dbReference>
<dbReference type="Gene3D" id="3.10.620.30">
    <property type="match status" value="1"/>
</dbReference>
<proteinExistence type="predicted"/>
<feature type="transmembrane region" description="Helical" evidence="1">
    <location>
        <begin position="776"/>
        <end position="797"/>
    </location>
</feature>
<comment type="caution">
    <text evidence="4">The sequence shown here is derived from an EMBL/GenBank/DDBJ whole genome shotgun (WGS) entry which is preliminary data.</text>
</comment>
<dbReference type="EMBL" id="SMAD01000004">
    <property type="protein sequence ID" value="TCS87888.1"/>
    <property type="molecule type" value="Genomic_DNA"/>
</dbReference>
<keyword evidence="5" id="KW-1185">Reference proteome</keyword>
<feature type="transmembrane region" description="Helical" evidence="1">
    <location>
        <begin position="696"/>
        <end position="719"/>
    </location>
</feature>
<dbReference type="GO" id="GO:0006508">
    <property type="term" value="P:proteolysis"/>
    <property type="evidence" value="ECO:0007669"/>
    <property type="project" value="UniProtKB-KW"/>
</dbReference>
<feature type="transmembrane region" description="Helical" evidence="1">
    <location>
        <begin position="652"/>
        <end position="675"/>
    </location>
</feature>
<evidence type="ECO:0000313" key="4">
    <source>
        <dbReference type="EMBL" id="TCS87888.1"/>
    </source>
</evidence>
<dbReference type="Pfam" id="PF10754">
    <property type="entry name" value="DUF2569"/>
    <property type="match status" value="1"/>
</dbReference>
<gene>
    <name evidence="4" type="ORF">EDD80_104239</name>
</gene>
<organism evidence="4 5">
    <name type="scientific">Anseongella ginsenosidimutans</name>
    <dbReference type="NCBI Taxonomy" id="496056"/>
    <lineage>
        <taxon>Bacteria</taxon>
        <taxon>Pseudomonadati</taxon>
        <taxon>Bacteroidota</taxon>
        <taxon>Sphingobacteriia</taxon>
        <taxon>Sphingobacteriales</taxon>
        <taxon>Sphingobacteriaceae</taxon>
        <taxon>Anseongella</taxon>
    </lineage>
</organism>
<evidence type="ECO:0000259" key="2">
    <source>
        <dbReference type="Pfam" id="PF01841"/>
    </source>
</evidence>
<sequence>MPELLRIFLFIPFLFITSLAAFPQVPGLAAGDRPGWVTDILLKTEKPPLESITEGYFIALLEQQLHAGKQAAYTRVIREIVTGAGVQNGSEIYISFLPDYQQLTVHEVIVWRDNKPQQRLDIDAFKVLAQESDLTRFIYNGAYTAYLLLEDIRQGDRIEYSYTVRGQNPVFGGRYYKDIYFQSSSDIAQVYSSLLVPQGREFAFRAFNDVPEVKITENDGTKRYVWEDSQVQAAEYEDYQPSWFDNYAHVQVSEYAGWEEVAKWGMEVNPVKSDYGGIFAGTVSELKATSESPADYQLAAIKLVQNDIRYMGVETGEHSHRANSPSEVLEQGYGDCKDKSLLLVALLKAGGVEAQLALVNTYYREKTGELLPSPMAFNHAVVRIGPEEGNAVWIDPTISFQGGGLRTRYFPSYGKALVLKKGASDLELIRANYEHGKIYCEETYFIPEGSDTVKLEVRTTYTHNHADDMRSMLAYSGQVETKKNYLDYYARLYPDIISIAPLDVADDEEENKLVISEYYEIKGFIEKDSLSNTGYIDFYANLINEQLPSIAASRKHPVSLNHPYDLDYKIRLITKERWKIPDDQFSIKRDAYFFHSYHSRVEDTTTLHYQFAFLKEFVPVEKARQLAADVEVLSDEQLGYRIPVYAEGYPSLAWNAILFSLVLAGLYAWLARAIYRRRTLSGEEAGEDQPQGRIGGWMILPLIGLILTPFSILGQLLSADYYSYELWQNMLNALPGQKWELISLMIFEMAGNLFVGCYAIFCVIAMLNRRDIFPKLVIGFYISNFVFLALDHGLVYLSSLPFSMEGSDVGDIAKALVGGAIWVSYFSVSTRVKDTFTVPYPRPNPLRMRLSP</sequence>
<feature type="domain" description="DUF3857" evidence="3">
    <location>
        <begin position="67"/>
        <end position="234"/>
    </location>
</feature>
<feature type="domain" description="Transglutaminase-like" evidence="2">
    <location>
        <begin position="286"/>
        <end position="363"/>
    </location>
</feature>
<keyword evidence="4" id="KW-0378">Hydrolase</keyword>
<feature type="transmembrane region" description="Helical" evidence="1">
    <location>
        <begin position="739"/>
        <end position="764"/>
    </location>
</feature>
<dbReference type="InterPro" id="IPR002931">
    <property type="entry name" value="Transglutaminase-like"/>
</dbReference>
<accession>A0A4V2UTV8</accession>
<dbReference type="AlphaFoldDB" id="A0A4V2UTV8"/>
<keyword evidence="4" id="KW-0645">Protease</keyword>